<feature type="region of interest" description="Disordered" evidence="1">
    <location>
        <begin position="87"/>
        <end position="117"/>
    </location>
</feature>
<dbReference type="AlphaFoldDB" id="A0A8S1C308"/>
<reference evidence="2 3" key="1">
    <citation type="submission" date="2020-04" db="EMBL/GenBank/DDBJ databases">
        <authorList>
            <person name="Alioto T."/>
            <person name="Alioto T."/>
            <person name="Gomez Garrido J."/>
        </authorList>
    </citation>
    <scope>NUCLEOTIDE SEQUENCE [LARGE SCALE GENOMIC DNA]</scope>
</reference>
<proteinExistence type="predicted"/>
<evidence type="ECO:0000256" key="1">
    <source>
        <dbReference type="SAM" id="MobiDB-lite"/>
    </source>
</evidence>
<comment type="caution">
    <text evidence="2">The sequence shown here is derived from an EMBL/GenBank/DDBJ whole genome shotgun (WGS) entry which is preliminary data.</text>
</comment>
<dbReference type="OrthoDB" id="6366902at2759"/>
<dbReference type="Proteomes" id="UP000494165">
    <property type="component" value="Unassembled WGS sequence"/>
</dbReference>
<feature type="region of interest" description="Disordered" evidence="1">
    <location>
        <begin position="1"/>
        <end position="22"/>
    </location>
</feature>
<feature type="region of interest" description="Disordered" evidence="1">
    <location>
        <begin position="62"/>
        <end position="81"/>
    </location>
</feature>
<evidence type="ECO:0000313" key="2">
    <source>
        <dbReference type="EMBL" id="CAB3362355.1"/>
    </source>
</evidence>
<organism evidence="2 3">
    <name type="scientific">Cloeon dipterum</name>
    <dbReference type="NCBI Taxonomy" id="197152"/>
    <lineage>
        <taxon>Eukaryota</taxon>
        <taxon>Metazoa</taxon>
        <taxon>Ecdysozoa</taxon>
        <taxon>Arthropoda</taxon>
        <taxon>Hexapoda</taxon>
        <taxon>Insecta</taxon>
        <taxon>Pterygota</taxon>
        <taxon>Palaeoptera</taxon>
        <taxon>Ephemeroptera</taxon>
        <taxon>Pisciforma</taxon>
        <taxon>Baetidae</taxon>
        <taxon>Cloeon</taxon>
    </lineage>
</organism>
<gene>
    <name evidence="2" type="ORF">CLODIP_2_CD04974</name>
</gene>
<protein>
    <submittedName>
        <fullName evidence="2">Uncharacterized protein</fullName>
    </submittedName>
</protein>
<dbReference type="EMBL" id="CADEPI010000008">
    <property type="protein sequence ID" value="CAB3362355.1"/>
    <property type="molecule type" value="Genomic_DNA"/>
</dbReference>
<name>A0A8S1C308_9INSE</name>
<evidence type="ECO:0000313" key="3">
    <source>
        <dbReference type="Proteomes" id="UP000494165"/>
    </source>
</evidence>
<accession>A0A8S1C308</accession>
<keyword evidence="3" id="KW-1185">Reference proteome</keyword>
<sequence>MDCTITPAQEPAPGTVDPMMQPFVREPSQPEVANAPTTLGGNTLGLVRLQSSLSIVVDDVDEVESSISTPGLDGPDSPRHRQLARNLSAASLTSPDESMDQPCTEPSSPGLHAGTNLTKQKSYERLQQIMDEVENRKSEFARLLEEHAQVVARLKAIETSGRAAAILPQESAAM</sequence>